<feature type="transmembrane region" description="Helical" evidence="6">
    <location>
        <begin position="131"/>
        <end position="151"/>
    </location>
</feature>
<keyword evidence="2 6" id="KW-0812">Transmembrane</keyword>
<feature type="binding site" evidence="5">
    <location>
        <position position="189"/>
    </location>
    <ligand>
        <name>Zn(2+)</name>
        <dbReference type="ChEBI" id="CHEBI:29105"/>
    </ligand>
</feature>
<sequence>MAYPYSRSETIADGAVHATGLICAIPASLLLIWQTDGGQDALTTTTIVYVCSLLLAFTASAIYHMTPADHIRPMLHRIDHAAIYFKIAGTYAPIVALIGTGFAYAVLGIVWALAAVGAIAKLSFSGTDAKWSLALYLGMGWLSVLLIWPMWQTLSGWALLLIVVGGVIYSVGTYVYAHPGMRYQNAIWHSFVLVASTCLFGAIALSV</sequence>
<dbReference type="InterPro" id="IPR004254">
    <property type="entry name" value="AdipoR/HlyIII-related"/>
</dbReference>
<dbReference type="Pfam" id="PF03006">
    <property type="entry name" value="HlyIII"/>
    <property type="match status" value="1"/>
</dbReference>
<keyword evidence="5" id="KW-0862">Zinc</keyword>
<reference evidence="7 8" key="1">
    <citation type="submission" date="2020-01" db="EMBL/GenBank/DDBJ databases">
        <title>Sulfitobacter sediminilitoris sp. nov., isolated from a tidal flat.</title>
        <authorList>
            <person name="Park S."/>
            <person name="Yoon J.-H."/>
        </authorList>
    </citation>
    <scope>NUCLEOTIDE SEQUENCE [LARGE SCALE GENOMIC DNA]</scope>
    <source>
        <strain evidence="7 8">JBTF-M27</strain>
    </source>
</reference>
<dbReference type="GO" id="GO:0046872">
    <property type="term" value="F:metal ion binding"/>
    <property type="evidence" value="ECO:0007669"/>
    <property type="project" value="UniProtKB-KW"/>
</dbReference>
<evidence type="ECO:0000256" key="3">
    <source>
        <dbReference type="ARBA" id="ARBA00022989"/>
    </source>
</evidence>
<dbReference type="RefSeq" id="WP_164354867.1">
    <property type="nucleotide sequence ID" value="NZ_JAABNT010000011.1"/>
</dbReference>
<evidence type="ECO:0000256" key="5">
    <source>
        <dbReference type="PIRSR" id="PIRSR604254-1"/>
    </source>
</evidence>
<dbReference type="PANTHER" id="PTHR20855">
    <property type="entry name" value="ADIPOR/PROGESTIN RECEPTOR-RELATED"/>
    <property type="match status" value="1"/>
</dbReference>
<evidence type="ECO:0000256" key="1">
    <source>
        <dbReference type="ARBA" id="ARBA00004141"/>
    </source>
</evidence>
<keyword evidence="8" id="KW-1185">Reference proteome</keyword>
<evidence type="ECO:0000313" key="8">
    <source>
        <dbReference type="Proteomes" id="UP000468591"/>
    </source>
</evidence>
<accession>A0A6P0CEX8</accession>
<dbReference type="GO" id="GO:0016020">
    <property type="term" value="C:membrane"/>
    <property type="evidence" value="ECO:0007669"/>
    <property type="project" value="UniProtKB-SubCell"/>
</dbReference>
<feature type="transmembrane region" description="Helical" evidence="6">
    <location>
        <begin position="104"/>
        <end position="124"/>
    </location>
</feature>
<evidence type="ECO:0000313" key="7">
    <source>
        <dbReference type="EMBL" id="NEK23940.1"/>
    </source>
</evidence>
<proteinExistence type="predicted"/>
<feature type="transmembrane region" description="Helical" evidence="6">
    <location>
        <begin position="186"/>
        <end position="205"/>
    </location>
</feature>
<protein>
    <submittedName>
        <fullName evidence="7">Hemolysin III</fullName>
    </submittedName>
</protein>
<organism evidence="7 8">
    <name type="scientific">Sulfitobacter sediminilitoris</name>
    <dbReference type="NCBI Taxonomy" id="2698830"/>
    <lineage>
        <taxon>Bacteria</taxon>
        <taxon>Pseudomonadati</taxon>
        <taxon>Pseudomonadota</taxon>
        <taxon>Alphaproteobacteria</taxon>
        <taxon>Rhodobacterales</taxon>
        <taxon>Roseobacteraceae</taxon>
        <taxon>Sulfitobacter</taxon>
    </lineage>
</organism>
<feature type="transmembrane region" description="Helical" evidence="6">
    <location>
        <begin position="46"/>
        <end position="66"/>
    </location>
</feature>
<comment type="caution">
    <text evidence="7">The sequence shown here is derived from an EMBL/GenBank/DDBJ whole genome shotgun (WGS) entry which is preliminary data.</text>
</comment>
<evidence type="ECO:0000256" key="4">
    <source>
        <dbReference type="ARBA" id="ARBA00023136"/>
    </source>
</evidence>
<keyword evidence="3 6" id="KW-1133">Transmembrane helix</keyword>
<keyword evidence="4 6" id="KW-0472">Membrane</keyword>
<dbReference type="AlphaFoldDB" id="A0A6P0CEX8"/>
<evidence type="ECO:0000256" key="6">
    <source>
        <dbReference type="SAM" id="Phobius"/>
    </source>
</evidence>
<feature type="binding site" evidence="5">
    <location>
        <position position="64"/>
    </location>
    <ligand>
        <name>Zn(2+)</name>
        <dbReference type="ChEBI" id="CHEBI:29105"/>
    </ligand>
</feature>
<evidence type="ECO:0000256" key="2">
    <source>
        <dbReference type="ARBA" id="ARBA00022692"/>
    </source>
</evidence>
<keyword evidence="5" id="KW-0479">Metal-binding</keyword>
<feature type="transmembrane region" description="Helical" evidence="6">
    <location>
        <begin position="12"/>
        <end position="34"/>
    </location>
</feature>
<dbReference type="EMBL" id="JAABNT010000011">
    <property type="protein sequence ID" value="NEK23940.1"/>
    <property type="molecule type" value="Genomic_DNA"/>
</dbReference>
<feature type="transmembrane region" description="Helical" evidence="6">
    <location>
        <begin position="157"/>
        <end position="177"/>
    </location>
</feature>
<dbReference type="Proteomes" id="UP000468591">
    <property type="component" value="Unassembled WGS sequence"/>
</dbReference>
<gene>
    <name evidence="7" type="ORF">GV827_16235</name>
</gene>
<comment type="subcellular location">
    <subcellularLocation>
        <location evidence="1">Membrane</location>
        <topology evidence="1">Multi-pass membrane protein</topology>
    </subcellularLocation>
</comment>
<dbReference type="PANTHER" id="PTHR20855:SF3">
    <property type="entry name" value="LD03007P"/>
    <property type="match status" value="1"/>
</dbReference>
<name>A0A6P0CEX8_9RHOB</name>